<proteinExistence type="predicted"/>
<dbReference type="Gramene" id="TVU07348">
    <property type="protein sequence ID" value="TVU07348"/>
    <property type="gene ID" value="EJB05_47399"/>
</dbReference>
<feature type="non-terminal residue" evidence="2">
    <location>
        <position position="1"/>
    </location>
</feature>
<feature type="compositionally biased region" description="Basic and acidic residues" evidence="1">
    <location>
        <begin position="1"/>
        <end position="10"/>
    </location>
</feature>
<dbReference type="AlphaFoldDB" id="A0A5J9T8Q0"/>
<dbReference type="Proteomes" id="UP000324897">
    <property type="component" value="Unassembled WGS sequence"/>
</dbReference>
<evidence type="ECO:0000256" key="1">
    <source>
        <dbReference type="SAM" id="MobiDB-lite"/>
    </source>
</evidence>
<sequence length="109" mass="12268">SKAADDEAARSGRGRRKRHRLIGGFESRKTAEKESDVAMIAEKTSIRETDLEERYEIMVSSELRAGEFRNLSAEGSLQQAPLFQLNSTEKNMLSEIQSDEEFVQSLSSL</sequence>
<name>A0A5J9T8Q0_9POAL</name>
<accession>A0A5J9T8Q0</accession>
<keyword evidence="3" id="KW-1185">Reference proteome</keyword>
<evidence type="ECO:0000313" key="2">
    <source>
        <dbReference type="EMBL" id="TVU07348.1"/>
    </source>
</evidence>
<comment type="caution">
    <text evidence="2">The sequence shown here is derived from an EMBL/GenBank/DDBJ whole genome shotgun (WGS) entry which is preliminary data.</text>
</comment>
<protein>
    <submittedName>
        <fullName evidence="2">Uncharacterized protein</fullName>
    </submittedName>
</protein>
<feature type="compositionally biased region" description="Basic residues" evidence="1">
    <location>
        <begin position="12"/>
        <end position="21"/>
    </location>
</feature>
<feature type="region of interest" description="Disordered" evidence="1">
    <location>
        <begin position="1"/>
        <end position="24"/>
    </location>
</feature>
<gene>
    <name evidence="2" type="ORF">EJB05_47399</name>
</gene>
<dbReference type="EMBL" id="RWGY01000045">
    <property type="protein sequence ID" value="TVU07348.1"/>
    <property type="molecule type" value="Genomic_DNA"/>
</dbReference>
<organism evidence="2 3">
    <name type="scientific">Eragrostis curvula</name>
    <name type="common">weeping love grass</name>
    <dbReference type="NCBI Taxonomy" id="38414"/>
    <lineage>
        <taxon>Eukaryota</taxon>
        <taxon>Viridiplantae</taxon>
        <taxon>Streptophyta</taxon>
        <taxon>Embryophyta</taxon>
        <taxon>Tracheophyta</taxon>
        <taxon>Spermatophyta</taxon>
        <taxon>Magnoliopsida</taxon>
        <taxon>Liliopsida</taxon>
        <taxon>Poales</taxon>
        <taxon>Poaceae</taxon>
        <taxon>PACMAD clade</taxon>
        <taxon>Chloridoideae</taxon>
        <taxon>Eragrostideae</taxon>
        <taxon>Eragrostidinae</taxon>
        <taxon>Eragrostis</taxon>
    </lineage>
</organism>
<reference evidence="2 3" key="1">
    <citation type="journal article" date="2019" name="Sci. Rep.">
        <title>A high-quality genome of Eragrostis curvula grass provides insights into Poaceae evolution and supports new strategies to enhance forage quality.</title>
        <authorList>
            <person name="Carballo J."/>
            <person name="Santos B.A.C.M."/>
            <person name="Zappacosta D."/>
            <person name="Garbus I."/>
            <person name="Selva J.P."/>
            <person name="Gallo C.A."/>
            <person name="Diaz A."/>
            <person name="Albertini E."/>
            <person name="Caccamo M."/>
            <person name="Echenique V."/>
        </authorList>
    </citation>
    <scope>NUCLEOTIDE SEQUENCE [LARGE SCALE GENOMIC DNA]</scope>
    <source>
        <strain evidence="3">cv. Victoria</strain>
        <tissue evidence="2">Leaf</tissue>
    </source>
</reference>
<evidence type="ECO:0000313" key="3">
    <source>
        <dbReference type="Proteomes" id="UP000324897"/>
    </source>
</evidence>